<name>A0A3B1CEA1_9ZZZZ</name>
<dbReference type="AlphaFoldDB" id="A0A3B1CEA1"/>
<reference evidence="1" key="1">
    <citation type="submission" date="2018-06" db="EMBL/GenBank/DDBJ databases">
        <authorList>
            <person name="Zhirakovskaya E."/>
        </authorList>
    </citation>
    <scope>NUCLEOTIDE SEQUENCE</scope>
</reference>
<dbReference type="EMBL" id="UOGB01000078">
    <property type="protein sequence ID" value="VAX17065.1"/>
    <property type="molecule type" value="Genomic_DNA"/>
</dbReference>
<sequence length="119" mass="13213">MNKKEKDSRPEMGMPMMKKMMEGMKGAPPMEQCMKMCKQMTGAVAETAAMASYSTDEVRGLFEEWIKVVEDEILGFVEEKGTCDPSGIAAKIAISDESALYFISKMAREGKLNISEVKL</sequence>
<protein>
    <submittedName>
        <fullName evidence="1">Uncharacterized protein</fullName>
    </submittedName>
</protein>
<gene>
    <name evidence="1" type="ORF">MNBD_NITROSPINAE03-1997</name>
</gene>
<proteinExistence type="predicted"/>
<evidence type="ECO:0000313" key="1">
    <source>
        <dbReference type="EMBL" id="VAX17065.1"/>
    </source>
</evidence>
<organism evidence="1">
    <name type="scientific">hydrothermal vent metagenome</name>
    <dbReference type="NCBI Taxonomy" id="652676"/>
    <lineage>
        <taxon>unclassified sequences</taxon>
        <taxon>metagenomes</taxon>
        <taxon>ecological metagenomes</taxon>
    </lineage>
</organism>
<accession>A0A3B1CEA1</accession>